<proteinExistence type="predicted"/>
<protein>
    <submittedName>
        <fullName evidence="2">Uncharacterized protein</fullName>
    </submittedName>
</protein>
<comment type="caution">
    <text evidence="2">The sequence shown here is derived from an EMBL/GenBank/DDBJ whole genome shotgun (WGS) entry which is preliminary data.</text>
</comment>
<dbReference type="Proteomes" id="UP000681720">
    <property type="component" value="Unassembled WGS sequence"/>
</dbReference>
<evidence type="ECO:0000313" key="3">
    <source>
        <dbReference type="Proteomes" id="UP000676336"/>
    </source>
</evidence>
<accession>A0A8S2KL39</accession>
<reference evidence="2" key="1">
    <citation type="submission" date="2021-02" db="EMBL/GenBank/DDBJ databases">
        <authorList>
            <person name="Nowell W R."/>
        </authorList>
    </citation>
    <scope>NUCLEOTIDE SEQUENCE</scope>
</reference>
<evidence type="ECO:0000313" key="2">
    <source>
        <dbReference type="EMBL" id="CAF3858222.1"/>
    </source>
</evidence>
<evidence type="ECO:0000313" key="1">
    <source>
        <dbReference type="EMBL" id="CAF3784776.1"/>
    </source>
</evidence>
<gene>
    <name evidence="1" type="ORF">GIL414_LOCUS233</name>
    <name evidence="2" type="ORF">SMN809_LOCUS4397</name>
</gene>
<sequence>VITQHCLSNPKNISVSLDNKSVRQVFLSIPSNFNLKPVTIRKIPACGTIYDLKVALPDDQYAKVSFVIGALEIRAPGDTSISEPTFRVHPTPCTLEDD</sequence>
<dbReference type="AlphaFoldDB" id="A0A8S2KL39"/>
<dbReference type="EMBL" id="CAJOBJ010000023">
    <property type="protein sequence ID" value="CAF3784776.1"/>
    <property type="molecule type" value="Genomic_DNA"/>
</dbReference>
<organism evidence="2 3">
    <name type="scientific">Rotaria magnacalcarata</name>
    <dbReference type="NCBI Taxonomy" id="392030"/>
    <lineage>
        <taxon>Eukaryota</taxon>
        <taxon>Metazoa</taxon>
        <taxon>Spiralia</taxon>
        <taxon>Gnathifera</taxon>
        <taxon>Rotifera</taxon>
        <taxon>Eurotatoria</taxon>
        <taxon>Bdelloidea</taxon>
        <taxon>Philodinida</taxon>
        <taxon>Philodinidae</taxon>
        <taxon>Rotaria</taxon>
    </lineage>
</organism>
<dbReference type="Proteomes" id="UP000676336">
    <property type="component" value="Unassembled WGS sequence"/>
</dbReference>
<feature type="non-terminal residue" evidence="2">
    <location>
        <position position="1"/>
    </location>
</feature>
<name>A0A8S2KL39_9BILA</name>
<dbReference type="EMBL" id="CAJOBI010001011">
    <property type="protein sequence ID" value="CAF3858222.1"/>
    <property type="molecule type" value="Genomic_DNA"/>
</dbReference>